<keyword evidence="1" id="KW-0732">Signal</keyword>
<feature type="signal peptide" evidence="1">
    <location>
        <begin position="1"/>
        <end position="22"/>
    </location>
</feature>
<sequence length="99" mass="10435">MRPNFTKSAALATVLVGSIALGGCATKGFVRSQIATVNERIDGIDGRVRTVEGTSGQALAQAQAASGQAQQNAQRIDQINGRVDGLDQKMQAQKRRPRG</sequence>
<reference evidence="3" key="1">
    <citation type="journal article" date="2019" name="Int. J. Syst. Evol. Microbiol.">
        <title>The Global Catalogue of Microorganisms (GCM) 10K type strain sequencing project: providing services to taxonomists for standard genome sequencing and annotation.</title>
        <authorList>
            <consortium name="The Broad Institute Genomics Platform"/>
            <consortium name="The Broad Institute Genome Sequencing Center for Infectious Disease"/>
            <person name="Wu L."/>
            <person name="Ma J."/>
        </authorList>
    </citation>
    <scope>NUCLEOTIDE SEQUENCE [LARGE SCALE GENOMIC DNA]</scope>
    <source>
        <strain evidence="3">CGMCC 1.10106</strain>
    </source>
</reference>
<dbReference type="RefSeq" id="WP_188445856.1">
    <property type="nucleotide sequence ID" value="NZ_BMDW01000005.1"/>
</dbReference>
<evidence type="ECO:0000313" key="2">
    <source>
        <dbReference type="EMBL" id="GGA42364.1"/>
    </source>
</evidence>
<gene>
    <name evidence="2" type="ORF">GCM10011395_10810</name>
</gene>
<comment type="caution">
    <text evidence="2">The sequence shown here is derived from an EMBL/GenBank/DDBJ whole genome shotgun (WGS) entry which is preliminary data.</text>
</comment>
<accession>A0ABQ1GEQ4</accession>
<evidence type="ECO:0008006" key="4">
    <source>
        <dbReference type="Google" id="ProtNLM"/>
    </source>
</evidence>
<dbReference type="Proteomes" id="UP000618591">
    <property type="component" value="Unassembled WGS sequence"/>
</dbReference>
<proteinExistence type="predicted"/>
<name>A0ABQ1GEQ4_9SPHN</name>
<keyword evidence="3" id="KW-1185">Reference proteome</keyword>
<organism evidence="2 3">
    <name type="scientific">Sphingomonas psychrolutea</name>
    <dbReference type="NCBI Taxonomy" id="1259676"/>
    <lineage>
        <taxon>Bacteria</taxon>
        <taxon>Pseudomonadati</taxon>
        <taxon>Pseudomonadota</taxon>
        <taxon>Alphaproteobacteria</taxon>
        <taxon>Sphingomonadales</taxon>
        <taxon>Sphingomonadaceae</taxon>
        <taxon>Sphingomonas</taxon>
    </lineage>
</organism>
<evidence type="ECO:0000256" key="1">
    <source>
        <dbReference type="SAM" id="SignalP"/>
    </source>
</evidence>
<dbReference type="PROSITE" id="PS51257">
    <property type="entry name" value="PROKAR_LIPOPROTEIN"/>
    <property type="match status" value="1"/>
</dbReference>
<dbReference type="EMBL" id="BMDW01000005">
    <property type="protein sequence ID" value="GGA42364.1"/>
    <property type="molecule type" value="Genomic_DNA"/>
</dbReference>
<evidence type="ECO:0000313" key="3">
    <source>
        <dbReference type="Proteomes" id="UP000618591"/>
    </source>
</evidence>
<feature type="chain" id="PRO_5045632316" description="Lipoprotein" evidence="1">
    <location>
        <begin position="23"/>
        <end position="99"/>
    </location>
</feature>
<protein>
    <recommendedName>
        <fullName evidence="4">Lipoprotein</fullName>
    </recommendedName>
</protein>